<dbReference type="PIRSF" id="PIRSF029928">
    <property type="entry name" value="Late_competence_ComGC"/>
    <property type="match status" value="1"/>
</dbReference>
<dbReference type="NCBIfam" id="NF040999">
    <property type="entry name" value="pilin_ComGC"/>
    <property type="match status" value="1"/>
</dbReference>
<keyword evidence="6 10" id="KW-1133">Transmembrane helix</keyword>
<comment type="function">
    <text evidence="10">Required for transformation and DNA binding.</text>
</comment>
<dbReference type="GO" id="GO:0015627">
    <property type="term" value="C:type II protein secretion system complex"/>
    <property type="evidence" value="ECO:0007669"/>
    <property type="project" value="InterPro"/>
</dbReference>
<dbReference type="Proteomes" id="UP000271374">
    <property type="component" value="Unassembled WGS sequence"/>
</dbReference>
<dbReference type="SUPFAM" id="SSF54523">
    <property type="entry name" value="Pili subunits"/>
    <property type="match status" value="1"/>
</dbReference>
<dbReference type="InterPro" id="IPR000983">
    <property type="entry name" value="Bac_GSPG_pilin"/>
</dbReference>
<evidence type="ECO:0000256" key="12">
    <source>
        <dbReference type="SAM" id="MobiDB-lite"/>
    </source>
</evidence>
<evidence type="ECO:0000256" key="7">
    <source>
        <dbReference type="ARBA" id="ARBA00023136"/>
    </source>
</evidence>
<evidence type="ECO:0000256" key="9">
    <source>
        <dbReference type="ARBA" id="ARBA00043982"/>
    </source>
</evidence>
<feature type="chain" id="PRO_5035509308" description="ComG operon protein 3" evidence="11">
    <location>
        <begin position="12"/>
        <end position="111"/>
    </location>
</feature>
<accession>A0A431WJK9</accession>
<evidence type="ECO:0000256" key="1">
    <source>
        <dbReference type="ARBA" id="ARBA00004162"/>
    </source>
</evidence>
<keyword evidence="7 10" id="KW-0472">Membrane</keyword>
<comment type="subcellular location">
    <subcellularLocation>
        <location evidence="1">Cell membrane</location>
        <topology evidence="1">Single-pass membrane protein</topology>
    </subcellularLocation>
    <subcellularLocation>
        <location evidence="2">Cell surface</location>
    </subcellularLocation>
</comment>
<keyword evidence="3 10" id="KW-1003">Cell membrane</keyword>
<evidence type="ECO:0000256" key="3">
    <source>
        <dbReference type="ARBA" id="ARBA00022475"/>
    </source>
</evidence>
<dbReference type="GO" id="GO:0005886">
    <property type="term" value="C:plasma membrane"/>
    <property type="evidence" value="ECO:0007669"/>
    <property type="project" value="UniProtKB-SubCell"/>
</dbReference>
<gene>
    <name evidence="13" type="ORF">EKG37_05095</name>
</gene>
<dbReference type="Gene3D" id="3.30.700.10">
    <property type="entry name" value="Glycoprotein, Type 4 Pilin"/>
    <property type="match status" value="1"/>
</dbReference>
<feature type="propeptide" id="PRO_5035509307" evidence="11">
    <location>
        <begin position="1"/>
        <end position="11"/>
    </location>
</feature>
<dbReference type="InterPro" id="IPR045584">
    <property type="entry name" value="Pilin-like"/>
</dbReference>
<keyword evidence="8 10" id="KW-0178">Competence</keyword>
<keyword evidence="14" id="KW-1185">Reference proteome</keyword>
<organism evidence="13 14">
    <name type="scientific">Bacillus yapensis</name>
    <dbReference type="NCBI Taxonomy" id="2492960"/>
    <lineage>
        <taxon>Bacteria</taxon>
        <taxon>Bacillati</taxon>
        <taxon>Bacillota</taxon>
        <taxon>Bacilli</taxon>
        <taxon>Bacillales</taxon>
        <taxon>Bacillaceae</taxon>
        <taxon>Bacillus</taxon>
    </lineage>
</organism>
<evidence type="ECO:0000256" key="11">
    <source>
        <dbReference type="PIRSR" id="PIRSR029928-50"/>
    </source>
</evidence>
<reference evidence="13 14" key="1">
    <citation type="submission" date="2018-12" db="EMBL/GenBank/DDBJ databases">
        <title>Bacillus yapensis draft genome sequence.</title>
        <authorList>
            <person name="Yu L."/>
            <person name="Xu X."/>
            <person name="Tang X."/>
        </authorList>
    </citation>
    <scope>NUCLEOTIDE SEQUENCE [LARGE SCALE GENOMIC DNA]</scope>
    <source>
        <strain evidence="13 14">XXST-01</strain>
    </source>
</reference>
<feature type="transmembrane region" description="Helical" evidence="10">
    <location>
        <begin position="12"/>
        <end position="32"/>
    </location>
</feature>
<feature type="region of interest" description="Disordered" evidence="12">
    <location>
        <begin position="92"/>
        <end position="111"/>
    </location>
</feature>
<dbReference type="GO" id="GO:0009986">
    <property type="term" value="C:cell surface"/>
    <property type="evidence" value="ECO:0007669"/>
    <property type="project" value="UniProtKB-SubCell"/>
</dbReference>
<evidence type="ECO:0000256" key="8">
    <source>
        <dbReference type="ARBA" id="ARBA00023287"/>
    </source>
</evidence>
<comment type="subunit">
    <text evidence="10">Homodimer.</text>
</comment>
<evidence type="ECO:0000256" key="10">
    <source>
        <dbReference type="PIRNR" id="PIRNR029928"/>
    </source>
</evidence>
<evidence type="ECO:0000256" key="2">
    <source>
        <dbReference type="ARBA" id="ARBA00004241"/>
    </source>
</evidence>
<evidence type="ECO:0000256" key="6">
    <source>
        <dbReference type="ARBA" id="ARBA00022989"/>
    </source>
</evidence>
<dbReference type="EMBL" id="RXNT01000003">
    <property type="protein sequence ID" value="RTR35469.1"/>
    <property type="molecule type" value="Genomic_DNA"/>
</dbReference>
<evidence type="ECO:0000313" key="13">
    <source>
        <dbReference type="EMBL" id="RTR35469.1"/>
    </source>
</evidence>
<dbReference type="AlphaFoldDB" id="A0A431WJK9"/>
<evidence type="ECO:0000256" key="5">
    <source>
        <dbReference type="ARBA" id="ARBA00022692"/>
    </source>
</evidence>
<dbReference type="NCBIfam" id="TIGR02532">
    <property type="entry name" value="IV_pilin_GFxxxE"/>
    <property type="match status" value="1"/>
</dbReference>
<evidence type="ECO:0000313" key="14">
    <source>
        <dbReference type="Proteomes" id="UP000271374"/>
    </source>
</evidence>
<feature type="modified residue" description="N-methylphenylalanine" evidence="11">
    <location>
        <position position="12"/>
    </location>
</feature>
<keyword evidence="10" id="KW-0813">Transport</keyword>
<dbReference type="OrthoDB" id="1798043at2"/>
<dbReference type="PRINTS" id="PR00813">
    <property type="entry name" value="BCTERIALGSPG"/>
</dbReference>
<comment type="similarity">
    <text evidence="9 10">Belongs to the ComGC family.</text>
</comment>
<dbReference type="InterPro" id="IPR016940">
    <property type="entry name" value="ComGC"/>
</dbReference>
<sequence length="111" mass="12280">MQWLKQNKESGFTLIEMLIVLLVISVLLIITIPNVTKNNSTINTKGCEAFVRMVEAQVQAFEMDQNRLPSNIDELKEEKYLTQTSCPNGEKVTIGADGSVIPPAEETAVAQ</sequence>
<name>A0A431WJK9_9BACI</name>
<dbReference type="InterPro" id="IPR012902">
    <property type="entry name" value="N_methyl_site"/>
</dbReference>
<dbReference type="GO" id="GO:0030420">
    <property type="term" value="P:establishment of competence for transformation"/>
    <property type="evidence" value="ECO:0007669"/>
    <property type="project" value="UniProtKB-UniRule"/>
</dbReference>
<dbReference type="RefSeq" id="WP_126407422.1">
    <property type="nucleotide sequence ID" value="NZ_RXNT01000003.1"/>
</dbReference>
<keyword evidence="5 10" id="KW-0812">Transmembrane</keyword>
<dbReference type="GO" id="GO:0015628">
    <property type="term" value="P:protein secretion by the type II secretion system"/>
    <property type="evidence" value="ECO:0007669"/>
    <property type="project" value="InterPro"/>
</dbReference>
<dbReference type="Pfam" id="PF07963">
    <property type="entry name" value="N_methyl"/>
    <property type="match status" value="1"/>
</dbReference>
<evidence type="ECO:0000256" key="4">
    <source>
        <dbReference type="ARBA" id="ARBA00022481"/>
    </source>
</evidence>
<proteinExistence type="inferred from homology"/>
<keyword evidence="4 11" id="KW-0488">Methylation</keyword>
<protein>
    <recommendedName>
        <fullName evidence="10">ComG operon protein 3</fullName>
    </recommendedName>
</protein>
<comment type="caution">
    <text evidence="13">The sequence shown here is derived from an EMBL/GenBank/DDBJ whole genome shotgun (WGS) entry which is preliminary data.</text>
</comment>
<dbReference type="PROSITE" id="PS00409">
    <property type="entry name" value="PROKAR_NTER_METHYL"/>
    <property type="match status" value="1"/>
</dbReference>